<accession>A0AAP0S8R2</accession>
<protein>
    <recommendedName>
        <fullName evidence="1">ATPase AAA-type core domain-containing protein</fullName>
    </recommendedName>
</protein>
<feature type="domain" description="ATPase AAA-type core" evidence="1">
    <location>
        <begin position="111"/>
        <end position="175"/>
    </location>
</feature>
<dbReference type="GO" id="GO:0016887">
    <property type="term" value="F:ATP hydrolysis activity"/>
    <property type="evidence" value="ECO:0007669"/>
    <property type="project" value="InterPro"/>
</dbReference>
<name>A0AAP0S8R2_LIQFO</name>
<dbReference type="EMBL" id="JBBPBK010000001">
    <property type="protein sequence ID" value="KAK9291808.1"/>
    <property type="molecule type" value="Genomic_DNA"/>
</dbReference>
<gene>
    <name evidence="2" type="ORF">L1049_019758</name>
</gene>
<comment type="caution">
    <text evidence="2">The sequence shown here is derived from an EMBL/GenBank/DDBJ whole genome shotgun (WGS) entry which is preliminary data.</text>
</comment>
<dbReference type="GO" id="GO:0005524">
    <property type="term" value="F:ATP binding"/>
    <property type="evidence" value="ECO:0007669"/>
    <property type="project" value="InterPro"/>
</dbReference>
<proteinExistence type="predicted"/>
<evidence type="ECO:0000313" key="3">
    <source>
        <dbReference type="Proteomes" id="UP001415857"/>
    </source>
</evidence>
<dbReference type="PANTHER" id="PTHR23070">
    <property type="entry name" value="BCS1 AAA-TYPE ATPASE"/>
    <property type="match status" value="1"/>
</dbReference>
<dbReference type="AlphaFoldDB" id="A0AAP0S8R2"/>
<dbReference type="Gene3D" id="3.40.50.300">
    <property type="entry name" value="P-loop containing nucleotide triphosphate hydrolases"/>
    <property type="match status" value="1"/>
</dbReference>
<evidence type="ECO:0000313" key="2">
    <source>
        <dbReference type="EMBL" id="KAK9291808.1"/>
    </source>
</evidence>
<dbReference type="InterPro" id="IPR027417">
    <property type="entry name" value="P-loop_NTPase"/>
</dbReference>
<dbReference type="Pfam" id="PF00004">
    <property type="entry name" value="AAA"/>
    <property type="match status" value="1"/>
</dbReference>
<evidence type="ECO:0000259" key="1">
    <source>
        <dbReference type="Pfam" id="PF00004"/>
    </source>
</evidence>
<dbReference type="SUPFAM" id="SSF52540">
    <property type="entry name" value="P-loop containing nucleoside triphosphate hydrolases"/>
    <property type="match status" value="1"/>
</dbReference>
<reference evidence="2 3" key="1">
    <citation type="journal article" date="2024" name="Plant J.">
        <title>Genome sequences and population genomics reveal climatic adaptation and genomic divergence between two closely related sweetgum species.</title>
        <authorList>
            <person name="Xu W.Q."/>
            <person name="Ren C.Q."/>
            <person name="Zhang X.Y."/>
            <person name="Comes H.P."/>
            <person name="Liu X.H."/>
            <person name="Li Y.G."/>
            <person name="Kettle C.J."/>
            <person name="Jalonen R."/>
            <person name="Gaisberger H."/>
            <person name="Ma Y.Z."/>
            <person name="Qiu Y.X."/>
        </authorList>
    </citation>
    <scope>NUCLEOTIDE SEQUENCE [LARGE SCALE GENOMIC DNA]</scope>
    <source>
        <strain evidence="2">Hangzhou</strain>
    </source>
</reference>
<sequence length="200" mass="22776">MNQSQARGQKAFVLKIRRKDKRRILRPYLQHIHTVSDEIEQRRKEVKLYMNCVSETSGSGRWKSVPFTHPATVETVAMDADLKNKVKSDLESFLKSKQYYHRLGRVWKRSYLLYGPSGTGKSSFVAAMAKFLSYDVYDVDLSKVLDDSDLKMLLMQTTNKSMIVVEDLDRFLTENSAAVSLSGSIEFHGLGSCRVAGRNV</sequence>
<dbReference type="InterPro" id="IPR003959">
    <property type="entry name" value="ATPase_AAA_core"/>
</dbReference>
<dbReference type="InterPro" id="IPR050747">
    <property type="entry name" value="Mitochondrial_chaperone_BCS1"/>
</dbReference>
<dbReference type="Proteomes" id="UP001415857">
    <property type="component" value="Unassembled WGS sequence"/>
</dbReference>
<organism evidence="2 3">
    <name type="scientific">Liquidambar formosana</name>
    <name type="common">Formosan gum</name>
    <dbReference type="NCBI Taxonomy" id="63359"/>
    <lineage>
        <taxon>Eukaryota</taxon>
        <taxon>Viridiplantae</taxon>
        <taxon>Streptophyta</taxon>
        <taxon>Embryophyta</taxon>
        <taxon>Tracheophyta</taxon>
        <taxon>Spermatophyta</taxon>
        <taxon>Magnoliopsida</taxon>
        <taxon>eudicotyledons</taxon>
        <taxon>Gunneridae</taxon>
        <taxon>Pentapetalae</taxon>
        <taxon>Saxifragales</taxon>
        <taxon>Altingiaceae</taxon>
        <taxon>Liquidambar</taxon>
    </lineage>
</organism>
<keyword evidence="3" id="KW-1185">Reference proteome</keyword>